<comment type="similarity">
    <text evidence="1">Belongs to the cAMP-dependent kinase regulatory chain family.</text>
</comment>
<dbReference type="PANTHER" id="PTHR11635:SF152">
    <property type="entry name" value="CAMP-DEPENDENT PROTEIN KINASE TYPE I REGULATORY SUBUNIT-RELATED"/>
    <property type="match status" value="1"/>
</dbReference>
<dbReference type="VEuPathDB" id="FungiDB:ASPZODRAFT_388291"/>
<evidence type="ECO:0000313" key="11">
    <source>
        <dbReference type="EMBL" id="OJJ51455.1"/>
    </source>
</evidence>
<evidence type="ECO:0000256" key="4">
    <source>
        <dbReference type="ARBA" id="ARBA00022566"/>
    </source>
</evidence>
<dbReference type="FunFam" id="2.60.120.10:FF:000039">
    <property type="entry name" value="cAMP-dependent protein kinase regulatory subunit"/>
    <property type="match status" value="1"/>
</dbReference>
<dbReference type="GO" id="GO:0004862">
    <property type="term" value="F:cAMP-dependent protein kinase inhibitor activity"/>
    <property type="evidence" value="ECO:0007669"/>
    <property type="project" value="TreeGrafter"/>
</dbReference>
<protein>
    <recommendedName>
        <fullName evidence="2">cAMP-dependent protein kinase regulatory subunit</fullName>
    </recommendedName>
</protein>
<feature type="region of interest" description="Disordered" evidence="9">
    <location>
        <begin position="1"/>
        <end position="62"/>
    </location>
</feature>
<proteinExistence type="inferred from homology"/>
<dbReference type="Pfam" id="PF00027">
    <property type="entry name" value="cNMP_binding"/>
    <property type="match status" value="2"/>
</dbReference>
<dbReference type="GO" id="GO:0034236">
    <property type="term" value="F:protein kinase A catalytic subunit binding"/>
    <property type="evidence" value="ECO:0007669"/>
    <property type="project" value="TreeGrafter"/>
</dbReference>
<feature type="region of interest" description="Disordered" evidence="9">
    <location>
        <begin position="78"/>
        <end position="126"/>
    </location>
</feature>
<dbReference type="InterPro" id="IPR050503">
    <property type="entry name" value="cAMP-dep_PK_reg_su-like"/>
</dbReference>
<dbReference type="GO" id="GO:0005952">
    <property type="term" value="C:cAMP-dependent protein kinase complex"/>
    <property type="evidence" value="ECO:0007669"/>
    <property type="project" value="InterPro"/>
</dbReference>
<dbReference type="GO" id="GO:0033554">
    <property type="term" value="P:cellular response to stress"/>
    <property type="evidence" value="ECO:0007669"/>
    <property type="project" value="UniProtKB-ARBA"/>
</dbReference>
<dbReference type="GeneID" id="34614763"/>
<feature type="domain" description="Cyclic nucleotide-binding" evidence="10">
    <location>
        <begin position="304"/>
        <end position="413"/>
    </location>
</feature>
<dbReference type="STRING" id="1073090.A0A1L9SW76"/>
<dbReference type="AlphaFoldDB" id="A0A1L9SW76"/>
<dbReference type="PROSITE" id="PS00888">
    <property type="entry name" value="CNMP_BINDING_1"/>
    <property type="match status" value="2"/>
</dbReference>
<dbReference type="SUPFAM" id="SSF51206">
    <property type="entry name" value="cAMP-binding domain-like"/>
    <property type="match status" value="2"/>
</dbReference>
<feature type="compositionally biased region" description="Polar residues" evidence="9">
    <location>
        <begin position="45"/>
        <end position="60"/>
    </location>
</feature>
<dbReference type="InterPro" id="IPR018488">
    <property type="entry name" value="cNMP-bd_CS"/>
</dbReference>
<evidence type="ECO:0000256" key="3">
    <source>
        <dbReference type="ARBA" id="ARBA00022553"/>
    </source>
</evidence>
<dbReference type="PROSITE" id="PS50042">
    <property type="entry name" value="CNMP_BINDING_3"/>
    <property type="match status" value="2"/>
</dbReference>
<sequence>MADNSNSSFPGTNPFLHTDFSTSIKGDAHSSPFQKIEEEDEFEVTSPTDATFKRSNAGDNSTGGGVFFKGDAFGGGSGGGGGGGGNGNHSLFSRSPFDQSPNEGSPSEPSRPTGAAAGQGFPNNYALGRRTSVSAESLNPTSAGSDSWTPPFHVKSEEQLSRLKTAVSSNFLFAHLDDEQFKTVLDALVEKPIPAKDIKVITQGDAGDFFYIVEDGHFDIYIHPSGAAQPGPDGLGNKVSTIAPGGSFGELALMYNAPRAATVISVDPKSTLWALDRVTFRRILMDSAFQRRRMYEAFLEEVPLLASLKPYERSKIADALDTIKFAAGATIITEGDPGDAFYLLEAGEADAVKEGVDRPVKSYRRGDYFGELALLDDKPRAASIVAKTEVKVARLGRDGFKRLLGPVEEIMRRAEYEKPE</sequence>
<dbReference type="SMART" id="SM00100">
    <property type="entry name" value="cNMP"/>
    <property type="match status" value="2"/>
</dbReference>
<evidence type="ECO:0000256" key="9">
    <source>
        <dbReference type="SAM" id="MobiDB-lite"/>
    </source>
</evidence>
<organism evidence="11 12">
    <name type="scientific">Penicilliopsis zonata CBS 506.65</name>
    <dbReference type="NCBI Taxonomy" id="1073090"/>
    <lineage>
        <taxon>Eukaryota</taxon>
        <taxon>Fungi</taxon>
        <taxon>Dikarya</taxon>
        <taxon>Ascomycota</taxon>
        <taxon>Pezizomycotina</taxon>
        <taxon>Eurotiomycetes</taxon>
        <taxon>Eurotiomycetidae</taxon>
        <taxon>Eurotiales</taxon>
        <taxon>Aspergillaceae</taxon>
        <taxon>Penicilliopsis</taxon>
    </lineage>
</organism>
<evidence type="ECO:0000256" key="6">
    <source>
        <dbReference type="ARBA" id="ARBA00022741"/>
    </source>
</evidence>
<comment type="subunit">
    <text evidence="8">Tetramer, composed of 2 regulatory (R) and 2 catalytic (C) subunits. In the presence of cAMP it dissociates into 2 active monomeric C subunits and an R dimer.</text>
</comment>
<evidence type="ECO:0000256" key="1">
    <source>
        <dbReference type="ARBA" id="ARBA00005753"/>
    </source>
</evidence>
<keyword evidence="6" id="KW-0547">Nucleotide-binding</keyword>
<evidence type="ECO:0000259" key="10">
    <source>
        <dbReference type="PROSITE" id="PS50042"/>
    </source>
</evidence>
<feature type="compositionally biased region" description="Polar residues" evidence="9">
    <location>
        <begin position="1"/>
        <end position="11"/>
    </location>
</feature>
<dbReference type="FunFam" id="2.60.120.10:FF:000006">
    <property type="entry name" value="cAMP-dependent protein kinase type I-alpha regulatory subunit"/>
    <property type="match status" value="1"/>
</dbReference>
<dbReference type="Gene3D" id="2.60.120.10">
    <property type="entry name" value="Jelly Rolls"/>
    <property type="match status" value="2"/>
</dbReference>
<dbReference type="InterPro" id="IPR014710">
    <property type="entry name" value="RmlC-like_jellyroll"/>
</dbReference>
<evidence type="ECO:0000256" key="7">
    <source>
        <dbReference type="ARBA" id="ARBA00023149"/>
    </source>
</evidence>
<dbReference type="PROSITE" id="PS00889">
    <property type="entry name" value="CNMP_BINDING_2"/>
    <property type="match status" value="2"/>
</dbReference>
<gene>
    <name evidence="11" type="ORF">ASPZODRAFT_388291</name>
</gene>
<feature type="compositionally biased region" description="Gly residues" evidence="9">
    <location>
        <begin position="78"/>
        <end position="87"/>
    </location>
</feature>
<dbReference type="InterPro" id="IPR018490">
    <property type="entry name" value="cNMP-bd_dom_sf"/>
</dbReference>
<keyword evidence="3" id="KW-0597">Phosphoprotein</keyword>
<reference evidence="12" key="1">
    <citation type="journal article" date="2017" name="Genome Biol.">
        <title>Comparative genomics reveals high biological diversity and specific adaptations in the industrially and medically important fungal genus Aspergillus.</title>
        <authorList>
            <person name="de Vries R.P."/>
            <person name="Riley R."/>
            <person name="Wiebenga A."/>
            <person name="Aguilar-Osorio G."/>
            <person name="Amillis S."/>
            <person name="Uchima C.A."/>
            <person name="Anderluh G."/>
            <person name="Asadollahi M."/>
            <person name="Askin M."/>
            <person name="Barry K."/>
            <person name="Battaglia E."/>
            <person name="Bayram O."/>
            <person name="Benocci T."/>
            <person name="Braus-Stromeyer S.A."/>
            <person name="Caldana C."/>
            <person name="Canovas D."/>
            <person name="Cerqueira G.C."/>
            <person name="Chen F."/>
            <person name="Chen W."/>
            <person name="Choi C."/>
            <person name="Clum A."/>
            <person name="Dos Santos R.A."/>
            <person name="Damasio A.R."/>
            <person name="Diallinas G."/>
            <person name="Emri T."/>
            <person name="Fekete E."/>
            <person name="Flipphi M."/>
            <person name="Freyberg S."/>
            <person name="Gallo A."/>
            <person name="Gournas C."/>
            <person name="Habgood R."/>
            <person name="Hainaut M."/>
            <person name="Harispe M.L."/>
            <person name="Henrissat B."/>
            <person name="Hilden K.S."/>
            <person name="Hope R."/>
            <person name="Hossain A."/>
            <person name="Karabika E."/>
            <person name="Karaffa L."/>
            <person name="Karanyi Z."/>
            <person name="Krasevec N."/>
            <person name="Kuo A."/>
            <person name="Kusch H."/>
            <person name="LaButti K."/>
            <person name="Lagendijk E.L."/>
            <person name="Lapidus A."/>
            <person name="Levasseur A."/>
            <person name="Lindquist E."/>
            <person name="Lipzen A."/>
            <person name="Logrieco A.F."/>
            <person name="MacCabe A."/>
            <person name="Maekelae M.R."/>
            <person name="Malavazi I."/>
            <person name="Melin P."/>
            <person name="Meyer V."/>
            <person name="Mielnichuk N."/>
            <person name="Miskei M."/>
            <person name="Molnar A.P."/>
            <person name="Mule G."/>
            <person name="Ngan C.Y."/>
            <person name="Orejas M."/>
            <person name="Orosz E."/>
            <person name="Ouedraogo J.P."/>
            <person name="Overkamp K.M."/>
            <person name="Park H.-S."/>
            <person name="Perrone G."/>
            <person name="Piumi F."/>
            <person name="Punt P.J."/>
            <person name="Ram A.F."/>
            <person name="Ramon A."/>
            <person name="Rauscher S."/>
            <person name="Record E."/>
            <person name="Riano-Pachon D.M."/>
            <person name="Robert V."/>
            <person name="Roehrig J."/>
            <person name="Ruller R."/>
            <person name="Salamov A."/>
            <person name="Salih N.S."/>
            <person name="Samson R.A."/>
            <person name="Sandor E."/>
            <person name="Sanguinetti M."/>
            <person name="Schuetze T."/>
            <person name="Sepcic K."/>
            <person name="Shelest E."/>
            <person name="Sherlock G."/>
            <person name="Sophianopoulou V."/>
            <person name="Squina F.M."/>
            <person name="Sun H."/>
            <person name="Susca A."/>
            <person name="Todd R.B."/>
            <person name="Tsang A."/>
            <person name="Unkles S.E."/>
            <person name="van de Wiele N."/>
            <person name="van Rossen-Uffink D."/>
            <person name="Oliveira J.V."/>
            <person name="Vesth T.C."/>
            <person name="Visser J."/>
            <person name="Yu J.-H."/>
            <person name="Zhou M."/>
            <person name="Andersen M.R."/>
            <person name="Archer D.B."/>
            <person name="Baker S.E."/>
            <person name="Benoit I."/>
            <person name="Brakhage A.A."/>
            <person name="Braus G.H."/>
            <person name="Fischer R."/>
            <person name="Frisvad J.C."/>
            <person name="Goldman G.H."/>
            <person name="Houbraken J."/>
            <person name="Oakley B."/>
            <person name="Pocsi I."/>
            <person name="Scazzocchio C."/>
            <person name="Seiboth B."/>
            <person name="vanKuyk P.A."/>
            <person name="Wortman J."/>
            <person name="Dyer P.S."/>
            <person name="Grigoriev I.V."/>
        </authorList>
    </citation>
    <scope>NUCLEOTIDE SEQUENCE [LARGE SCALE GENOMIC DNA]</scope>
    <source>
        <strain evidence="12">CBS 506.65</strain>
    </source>
</reference>
<keyword evidence="12" id="KW-1185">Reference proteome</keyword>
<dbReference type="OrthoDB" id="417078at2759"/>
<dbReference type="GO" id="GO:0030552">
    <property type="term" value="F:cAMP binding"/>
    <property type="evidence" value="ECO:0007669"/>
    <property type="project" value="UniProtKB-KW"/>
</dbReference>
<dbReference type="EMBL" id="KV878336">
    <property type="protein sequence ID" value="OJJ51455.1"/>
    <property type="molecule type" value="Genomic_DNA"/>
</dbReference>
<keyword evidence="4" id="KW-0116">cAMP-binding</keyword>
<evidence type="ECO:0000256" key="2">
    <source>
        <dbReference type="ARBA" id="ARBA00020355"/>
    </source>
</evidence>
<keyword evidence="7" id="KW-0114">cAMP</keyword>
<dbReference type="InterPro" id="IPR000595">
    <property type="entry name" value="cNMP-bd_dom"/>
</dbReference>
<dbReference type="PANTHER" id="PTHR11635">
    <property type="entry name" value="CAMP-DEPENDENT PROTEIN KINASE REGULATORY CHAIN"/>
    <property type="match status" value="1"/>
</dbReference>
<evidence type="ECO:0000256" key="8">
    <source>
        <dbReference type="ARBA" id="ARBA00025979"/>
    </source>
</evidence>
<dbReference type="Proteomes" id="UP000184188">
    <property type="component" value="Unassembled WGS sequence"/>
</dbReference>
<dbReference type="CDD" id="cd00038">
    <property type="entry name" value="CAP_ED"/>
    <property type="match status" value="2"/>
</dbReference>
<dbReference type="GO" id="GO:0005829">
    <property type="term" value="C:cytosol"/>
    <property type="evidence" value="ECO:0007669"/>
    <property type="project" value="TreeGrafter"/>
</dbReference>
<dbReference type="GO" id="GO:0005634">
    <property type="term" value="C:nucleus"/>
    <property type="evidence" value="ECO:0007669"/>
    <property type="project" value="TreeGrafter"/>
</dbReference>
<feature type="compositionally biased region" description="Polar residues" evidence="9">
    <location>
        <begin position="89"/>
        <end position="110"/>
    </location>
</feature>
<dbReference type="RefSeq" id="XP_022585965.1">
    <property type="nucleotide sequence ID" value="XM_022728299.1"/>
</dbReference>
<feature type="domain" description="Cyclic nucleotide-binding" evidence="10">
    <location>
        <begin position="172"/>
        <end position="301"/>
    </location>
</feature>
<keyword evidence="5" id="KW-0677">Repeat</keyword>
<evidence type="ECO:0000313" key="12">
    <source>
        <dbReference type="Proteomes" id="UP000184188"/>
    </source>
</evidence>
<name>A0A1L9SW76_9EURO</name>
<dbReference type="PRINTS" id="PR00103">
    <property type="entry name" value="CAMPKINASE"/>
</dbReference>
<accession>A0A1L9SW76</accession>
<evidence type="ECO:0000256" key="5">
    <source>
        <dbReference type="ARBA" id="ARBA00022737"/>
    </source>
</evidence>